<keyword evidence="4" id="KW-0479">Metal-binding</keyword>
<dbReference type="Proteomes" id="UP001523565">
    <property type="component" value="Unassembled WGS sequence"/>
</dbReference>
<comment type="cofactor">
    <cofactor evidence="1">
        <name>Zn(2+)</name>
        <dbReference type="ChEBI" id="CHEBI:29105"/>
    </cofactor>
</comment>
<dbReference type="Pfam" id="PF00484">
    <property type="entry name" value="Pro_CA"/>
    <property type="match status" value="1"/>
</dbReference>
<keyword evidence="5" id="KW-0862">Zinc</keyword>
<dbReference type="Gene3D" id="3.40.1050.10">
    <property type="entry name" value="Carbonic anhydrase"/>
    <property type="match status" value="1"/>
</dbReference>
<dbReference type="EMBL" id="JAMZFV010000010">
    <property type="protein sequence ID" value="MCP1110202.1"/>
    <property type="molecule type" value="Genomic_DNA"/>
</dbReference>
<dbReference type="SMART" id="SM00947">
    <property type="entry name" value="Pro_CA"/>
    <property type="match status" value="1"/>
</dbReference>
<dbReference type="PANTHER" id="PTHR43175">
    <property type="entry name" value="CARBONIC ANHYDRASE"/>
    <property type="match status" value="1"/>
</dbReference>
<comment type="catalytic activity">
    <reaction evidence="6">
        <text>hydrogencarbonate + H(+) = CO2 + H2O</text>
        <dbReference type="Rhea" id="RHEA:10748"/>
        <dbReference type="ChEBI" id="CHEBI:15377"/>
        <dbReference type="ChEBI" id="CHEBI:15378"/>
        <dbReference type="ChEBI" id="CHEBI:16526"/>
        <dbReference type="ChEBI" id="CHEBI:17544"/>
        <dbReference type="EC" id="4.2.1.1"/>
    </reaction>
</comment>
<organism evidence="7 8">
    <name type="scientific">Ohessyouella blattaphilus</name>
    <dbReference type="NCBI Taxonomy" id="2949333"/>
    <lineage>
        <taxon>Bacteria</taxon>
        <taxon>Bacillati</taxon>
        <taxon>Bacillota</taxon>
        <taxon>Clostridia</taxon>
        <taxon>Lachnospirales</taxon>
        <taxon>Lachnospiraceae</taxon>
        <taxon>Ohessyouella</taxon>
    </lineage>
</organism>
<evidence type="ECO:0000256" key="6">
    <source>
        <dbReference type="ARBA" id="ARBA00048348"/>
    </source>
</evidence>
<evidence type="ECO:0000313" key="8">
    <source>
        <dbReference type="Proteomes" id="UP001523565"/>
    </source>
</evidence>
<gene>
    <name evidence="7" type="ORF">NK118_08060</name>
</gene>
<comment type="similarity">
    <text evidence="2">Belongs to the beta-class carbonic anhydrase family.</text>
</comment>
<keyword evidence="8" id="KW-1185">Reference proteome</keyword>
<dbReference type="EC" id="4.2.1.1" evidence="3"/>
<dbReference type="RefSeq" id="WP_262069083.1">
    <property type="nucleotide sequence ID" value="NZ_JAMXOC010000010.1"/>
</dbReference>
<accession>A0ABT1EKB4</accession>
<dbReference type="InterPro" id="IPR001765">
    <property type="entry name" value="Carbonic_anhydrase"/>
</dbReference>
<dbReference type="SUPFAM" id="SSF53056">
    <property type="entry name" value="beta-carbonic anhydrase, cab"/>
    <property type="match status" value="1"/>
</dbReference>
<proteinExistence type="inferred from homology"/>
<dbReference type="PANTHER" id="PTHR43175:SF3">
    <property type="entry name" value="CARBON DISULFIDE HYDROLASE"/>
    <property type="match status" value="1"/>
</dbReference>
<evidence type="ECO:0000256" key="1">
    <source>
        <dbReference type="ARBA" id="ARBA00001947"/>
    </source>
</evidence>
<evidence type="ECO:0000256" key="2">
    <source>
        <dbReference type="ARBA" id="ARBA00006217"/>
    </source>
</evidence>
<comment type="caution">
    <text evidence="7">The sequence shown here is derived from an EMBL/GenBank/DDBJ whole genome shotgun (WGS) entry which is preliminary data.</text>
</comment>
<dbReference type="InterPro" id="IPR036874">
    <property type="entry name" value="Carbonic_anhydrase_sf"/>
</dbReference>
<reference evidence="7 8" key="1">
    <citation type="journal article" date="2022" name="Genome Biol. Evol.">
        <title>Host diet, physiology and behaviors set the stage for Lachnospiraceae cladogenesis.</title>
        <authorList>
            <person name="Vera-Ponce De Leon A."/>
            <person name="Schneider M."/>
            <person name="Jahnes B.C."/>
            <person name="Sadowski V."/>
            <person name="Camuy-Velez L.A."/>
            <person name="Duan J."/>
            <person name="Sabree Z.L."/>
        </authorList>
    </citation>
    <scope>NUCLEOTIDE SEQUENCE [LARGE SCALE GENOMIC DNA]</scope>
    <source>
        <strain evidence="7 8">PAL227</strain>
    </source>
</reference>
<protein>
    <recommendedName>
        <fullName evidence="3">carbonic anhydrase</fullName>
        <ecNumber evidence="3">4.2.1.1</ecNumber>
    </recommendedName>
</protein>
<dbReference type="CDD" id="cd03379">
    <property type="entry name" value="beta_CA_cladeD"/>
    <property type="match status" value="1"/>
</dbReference>
<evidence type="ECO:0000256" key="3">
    <source>
        <dbReference type="ARBA" id="ARBA00012925"/>
    </source>
</evidence>
<sequence>MQENMIMYNRFFVENELYAPRLASKKPAKKTAILTCMDTRLTNLLSAALGLKDGDAKIIRNAGGLVLNEYDTTIRSLLVAILQFDIKYLAVIGHTDCGVSKLAPANIQKELIDRGISQKVLDDFSSKCSAFADWFTGFNTIEEEVKKSVRLLRNHPLMPKDVSIHGYVMETETGALSHVL</sequence>
<evidence type="ECO:0000256" key="4">
    <source>
        <dbReference type="ARBA" id="ARBA00022723"/>
    </source>
</evidence>
<name>A0ABT1EKB4_9FIRM</name>
<evidence type="ECO:0000313" key="7">
    <source>
        <dbReference type="EMBL" id="MCP1110202.1"/>
    </source>
</evidence>
<evidence type="ECO:0000256" key="5">
    <source>
        <dbReference type="ARBA" id="ARBA00022833"/>
    </source>
</evidence>